<accession>A0A9X6NEP1</accession>
<dbReference type="OrthoDB" id="957735at2759"/>
<dbReference type="EMBL" id="MTYJ01000287">
    <property type="protein sequence ID" value="OWA52797.1"/>
    <property type="molecule type" value="Genomic_DNA"/>
</dbReference>
<dbReference type="GO" id="GO:0043130">
    <property type="term" value="F:ubiquitin binding"/>
    <property type="evidence" value="ECO:0007669"/>
    <property type="project" value="InterPro"/>
</dbReference>
<dbReference type="GO" id="GO:0035091">
    <property type="term" value="F:phosphatidylinositol binding"/>
    <property type="evidence" value="ECO:0007669"/>
    <property type="project" value="InterPro"/>
</dbReference>
<feature type="domain" description="VHS" evidence="2">
    <location>
        <begin position="30"/>
        <end position="129"/>
    </location>
</feature>
<proteinExistence type="predicted"/>
<dbReference type="PROSITE" id="PS50179">
    <property type="entry name" value="VHS"/>
    <property type="match status" value="1"/>
</dbReference>
<evidence type="ECO:0000313" key="4">
    <source>
        <dbReference type="Proteomes" id="UP000192578"/>
    </source>
</evidence>
<gene>
    <name evidence="3" type="ORF">BV898_17240</name>
</gene>
<dbReference type="AlphaFoldDB" id="A0A9X6NEP1"/>
<sequence length="144" mass="15947">MTHFPVVWVLGVKHCFKNNATFSRRIWDRARDTSSSPPTGNAILAICDTPRTPWRPPGRHLAARHQTDPTPIARTPDPRKKAAGQESHDHGRGFISPEEQDQGVAMQVLDAVVKNCGKPVHDEVITMSFHGGAQGYGQTRCVFQ</sequence>
<protein>
    <recommendedName>
        <fullName evidence="2">VHS domain-containing protein</fullName>
    </recommendedName>
</protein>
<keyword evidence="4" id="KW-1185">Reference proteome</keyword>
<comment type="caution">
    <text evidence="3">The sequence shown here is derived from an EMBL/GenBank/DDBJ whole genome shotgun (WGS) entry which is preliminary data.</text>
</comment>
<evidence type="ECO:0000313" key="3">
    <source>
        <dbReference type="EMBL" id="OWA52797.1"/>
    </source>
</evidence>
<organism evidence="3 4">
    <name type="scientific">Hypsibius exemplaris</name>
    <name type="common">Freshwater tardigrade</name>
    <dbReference type="NCBI Taxonomy" id="2072580"/>
    <lineage>
        <taxon>Eukaryota</taxon>
        <taxon>Metazoa</taxon>
        <taxon>Ecdysozoa</taxon>
        <taxon>Tardigrada</taxon>
        <taxon>Eutardigrada</taxon>
        <taxon>Parachela</taxon>
        <taxon>Hypsibioidea</taxon>
        <taxon>Hypsibiidae</taxon>
        <taxon>Hypsibius</taxon>
    </lineage>
</organism>
<evidence type="ECO:0000256" key="1">
    <source>
        <dbReference type="SAM" id="MobiDB-lite"/>
    </source>
</evidence>
<name>A0A9X6NEP1_HYPEX</name>
<dbReference type="InterPro" id="IPR002014">
    <property type="entry name" value="VHS_dom"/>
</dbReference>
<dbReference type="InterPro" id="IPR008942">
    <property type="entry name" value="ENTH_VHS"/>
</dbReference>
<evidence type="ECO:0000259" key="2">
    <source>
        <dbReference type="PROSITE" id="PS50179"/>
    </source>
</evidence>
<dbReference type="SUPFAM" id="SSF48464">
    <property type="entry name" value="ENTH/VHS domain"/>
    <property type="match status" value="1"/>
</dbReference>
<feature type="region of interest" description="Disordered" evidence="1">
    <location>
        <begin position="48"/>
        <end position="96"/>
    </location>
</feature>
<reference evidence="4" key="1">
    <citation type="submission" date="2017-01" db="EMBL/GenBank/DDBJ databases">
        <title>Comparative genomics of anhydrobiosis in the tardigrade Hypsibius dujardini.</title>
        <authorList>
            <person name="Yoshida Y."/>
            <person name="Koutsovoulos G."/>
            <person name="Laetsch D."/>
            <person name="Stevens L."/>
            <person name="Kumar S."/>
            <person name="Horikawa D."/>
            <person name="Ishino K."/>
            <person name="Komine S."/>
            <person name="Tomita M."/>
            <person name="Blaxter M."/>
            <person name="Arakawa K."/>
        </authorList>
    </citation>
    <scope>NUCLEOTIDE SEQUENCE [LARGE SCALE GENOMIC DNA]</scope>
    <source>
        <strain evidence="4">Z151</strain>
    </source>
</reference>
<dbReference type="Proteomes" id="UP000192578">
    <property type="component" value="Unassembled WGS sequence"/>
</dbReference>